<keyword evidence="2 5" id="KW-0690">Ribosome biogenesis</keyword>
<protein>
    <recommendedName>
        <fullName evidence="5">Putative pre-16S rRNA nuclease</fullName>
        <ecNumber evidence="5">3.1.-.-</ecNumber>
    </recommendedName>
</protein>
<dbReference type="InterPro" id="IPR037027">
    <property type="entry name" value="YqgF/RNaseH-like_dom_sf"/>
</dbReference>
<comment type="caution">
    <text evidence="8">The sequence shown here is derived from an EMBL/GenBank/DDBJ whole genome shotgun (WGS) entry which is preliminary data.</text>
</comment>
<dbReference type="NCBIfam" id="TIGR00250">
    <property type="entry name" value="RNAse_H_YqgF"/>
    <property type="match status" value="1"/>
</dbReference>
<dbReference type="EC" id="3.1.-.-" evidence="5"/>
<evidence type="ECO:0000313" key="8">
    <source>
        <dbReference type="EMBL" id="MBB3039937.1"/>
    </source>
</evidence>
<evidence type="ECO:0000313" key="9">
    <source>
        <dbReference type="Proteomes" id="UP000567922"/>
    </source>
</evidence>
<dbReference type="GO" id="GO:0004518">
    <property type="term" value="F:nuclease activity"/>
    <property type="evidence" value="ECO:0007669"/>
    <property type="project" value="UniProtKB-KW"/>
</dbReference>
<comment type="function">
    <text evidence="5">Could be a nuclease involved in processing of the 5'-end of pre-16S rRNA.</text>
</comment>
<dbReference type="AlphaFoldDB" id="A0A839RUE8"/>
<reference evidence="8 9" key="1">
    <citation type="submission" date="2020-08" db="EMBL/GenBank/DDBJ databases">
        <title>Sequencing the genomes of 1000 actinobacteria strains.</title>
        <authorList>
            <person name="Klenk H.-P."/>
        </authorList>
    </citation>
    <scope>NUCLEOTIDE SEQUENCE [LARGE SCALE GENOMIC DNA]</scope>
    <source>
        <strain evidence="8 9">DSM 45258</strain>
    </source>
</reference>
<feature type="domain" description="YqgF/RNase H-like" evidence="7">
    <location>
        <begin position="20"/>
        <end position="125"/>
    </location>
</feature>
<evidence type="ECO:0000256" key="4">
    <source>
        <dbReference type="ARBA" id="ARBA00022801"/>
    </source>
</evidence>
<keyword evidence="4 5" id="KW-0378">Hydrolase</keyword>
<proteinExistence type="inferred from homology"/>
<keyword evidence="9" id="KW-1185">Reference proteome</keyword>
<dbReference type="RefSeq" id="WP_064438759.1">
    <property type="nucleotide sequence ID" value="NZ_BDDI01000002.1"/>
</dbReference>
<accession>A0A839RUE8</accession>
<dbReference type="HAMAP" id="MF_00651">
    <property type="entry name" value="Nuclease_YqgF"/>
    <property type="match status" value="1"/>
</dbReference>
<organism evidence="8 9">
    <name type="scientific">Hoyosella altamirensis</name>
    <dbReference type="NCBI Taxonomy" id="616997"/>
    <lineage>
        <taxon>Bacteria</taxon>
        <taxon>Bacillati</taxon>
        <taxon>Actinomycetota</taxon>
        <taxon>Actinomycetes</taxon>
        <taxon>Mycobacteriales</taxon>
        <taxon>Hoyosellaceae</taxon>
        <taxon>Hoyosella</taxon>
    </lineage>
</organism>
<evidence type="ECO:0000256" key="5">
    <source>
        <dbReference type="HAMAP-Rule" id="MF_00651"/>
    </source>
</evidence>
<dbReference type="EMBL" id="JACHWS010000005">
    <property type="protein sequence ID" value="MBB3039937.1"/>
    <property type="molecule type" value="Genomic_DNA"/>
</dbReference>
<evidence type="ECO:0000256" key="3">
    <source>
        <dbReference type="ARBA" id="ARBA00022722"/>
    </source>
</evidence>
<dbReference type="Gene3D" id="3.30.420.140">
    <property type="entry name" value="YqgF/RNase H-like domain"/>
    <property type="match status" value="1"/>
</dbReference>
<dbReference type="CDD" id="cd16964">
    <property type="entry name" value="YqgF"/>
    <property type="match status" value="1"/>
</dbReference>
<gene>
    <name evidence="8" type="ORF">FHU29_004427</name>
</gene>
<dbReference type="InterPro" id="IPR005227">
    <property type="entry name" value="YqgF"/>
</dbReference>
<evidence type="ECO:0000256" key="6">
    <source>
        <dbReference type="SAM" id="MobiDB-lite"/>
    </source>
</evidence>
<feature type="compositionally biased region" description="Low complexity" evidence="6">
    <location>
        <begin position="1"/>
        <end position="10"/>
    </location>
</feature>
<evidence type="ECO:0000256" key="2">
    <source>
        <dbReference type="ARBA" id="ARBA00022517"/>
    </source>
</evidence>
<comment type="similarity">
    <text evidence="5">Belongs to the YqgF HJR family.</text>
</comment>
<keyword evidence="3 5" id="KW-0540">Nuclease</keyword>
<comment type="subcellular location">
    <subcellularLocation>
        <location evidence="5">Cytoplasm</location>
    </subcellularLocation>
</comment>
<evidence type="ECO:0000256" key="1">
    <source>
        <dbReference type="ARBA" id="ARBA00022490"/>
    </source>
</evidence>
<dbReference type="Pfam" id="PF03652">
    <property type="entry name" value="RuvX"/>
    <property type="match status" value="1"/>
</dbReference>
<dbReference type="GO" id="GO:0005829">
    <property type="term" value="C:cytosol"/>
    <property type="evidence" value="ECO:0007669"/>
    <property type="project" value="TreeGrafter"/>
</dbReference>
<keyword evidence="1 5" id="KW-0963">Cytoplasm</keyword>
<dbReference type="InterPro" id="IPR006641">
    <property type="entry name" value="YqgF/RNaseH-like_dom"/>
</dbReference>
<feature type="region of interest" description="Disordered" evidence="6">
    <location>
        <begin position="1"/>
        <end position="24"/>
    </location>
</feature>
<name>A0A839RUE8_9ACTN</name>
<dbReference type="SUPFAM" id="SSF53098">
    <property type="entry name" value="Ribonuclease H-like"/>
    <property type="match status" value="1"/>
</dbReference>
<dbReference type="GO" id="GO:0016788">
    <property type="term" value="F:hydrolase activity, acting on ester bonds"/>
    <property type="evidence" value="ECO:0007669"/>
    <property type="project" value="UniProtKB-UniRule"/>
</dbReference>
<dbReference type="PANTHER" id="PTHR33317">
    <property type="entry name" value="POLYNUCLEOTIDYL TRANSFERASE, RIBONUCLEASE H-LIKE SUPERFAMILY PROTEIN"/>
    <property type="match status" value="1"/>
</dbReference>
<dbReference type="InterPro" id="IPR012337">
    <property type="entry name" value="RNaseH-like_sf"/>
</dbReference>
<sequence>MAGPQGVAPDRPGPDDPGRGRRIGIDVGSVRIGVAVSDPDGILASPVETVTRNTREVSDSRELDHIAAIIEEYSAVEVVVGLPRTLRGEQGHAADAALTFAEQLRGRIQPIPIRLSDERMTTVTAQRDLRAAGRKAKQQRAIIDQAAAVAILQGWLDERARYRPTMEDRE</sequence>
<dbReference type="GO" id="GO:0000967">
    <property type="term" value="P:rRNA 5'-end processing"/>
    <property type="evidence" value="ECO:0007669"/>
    <property type="project" value="UniProtKB-UniRule"/>
</dbReference>
<dbReference type="OrthoDB" id="9790539at2"/>
<dbReference type="Proteomes" id="UP000567922">
    <property type="component" value="Unassembled WGS sequence"/>
</dbReference>
<dbReference type="SMART" id="SM00732">
    <property type="entry name" value="YqgFc"/>
    <property type="match status" value="1"/>
</dbReference>
<evidence type="ECO:0000259" key="7">
    <source>
        <dbReference type="SMART" id="SM00732"/>
    </source>
</evidence>
<dbReference type="PANTHER" id="PTHR33317:SF4">
    <property type="entry name" value="POLYNUCLEOTIDYL TRANSFERASE, RIBONUCLEASE H-LIKE SUPERFAMILY PROTEIN"/>
    <property type="match status" value="1"/>
</dbReference>